<sequence length="307" mass="34621">MFCSPASLCALPLTLDPQRLGAQKLLVYFLGLSDTSAHYTSIRTVKLSFTYQTKFQSSSAMSPTAFQQQVTQLLAEVTKCYEFCDAVRENRRLGSTHEALDTLQYGIKSSAWNIQNAYGELRDDYGSRVELGDETARAALSRAIRTVQSNIQARLSEIAYRQRDSHDPENPGFRKLNDKMENVEADVLDELESLGTRFKNATTEVPKPAAPAQPAKPKLRTDEVIVLSKDWDMLVQHMKSSWIETSVAGEVFYVNAFDDKKRQWERPSGFIKALPRAVPKSTTSRSAWEQPSRRPTRDGTWSNGKGW</sequence>
<proteinExistence type="predicted"/>
<reference evidence="2 3" key="1">
    <citation type="submission" date="2018-05" db="EMBL/GenBank/DDBJ databases">
        <title>Whole genome sequencing for identification of molecular markers to develop diagnostic detection tools for the regulated plant pathogen Lachnellula willkommii.</title>
        <authorList>
            <person name="Giroux E."/>
            <person name="Bilodeau G."/>
        </authorList>
    </citation>
    <scope>NUCLEOTIDE SEQUENCE [LARGE SCALE GENOMIC DNA]</scope>
    <source>
        <strain evidence="2 3">CBS 203.66</strain>
    </source>
</reference>
<dbReference type="OrthoDB" id="3530815at2759"/>
<evidence type="ECO:0000313" key="3">
    <source>
        <dbReference type="Proteomes" id="UP000469559"/>
    </source>
</evidence>
<evidence type="ECO:0000313" key="2">
    <source>
        <dbReference type="EMBL" id="TVY15707.1"/>
    </source>
</evidence>
<dbReference type="Proteomes" id="UP000469559">
    <property type="component" value="Unassembled WGS sequence"/>
</dbReference>
<name>A0A8T9B7Q5_9HELO</name>
<dbReference type="EMBL" id="QGMF01000461">
    <property type="protein sequence ID" value="TVY15707.1"/>
    <property type="molecule type" value="Genomic_DNA"/>
</dbReference>
<protein>
    <submittedName>
        <fullName evidence="2">Uncharacterized protein</fullName>
    </submittedName>
</protein>
<accession>A0A8T9B7Q5</accession>
<gene>
    <name evidence="2" type="ORF">LARI1_G007698</name>
</gene>
<organism evidence="2 3">
    <name type="scientific">Lachnellula arida</name>
    <dbReference type="NCBI Taxonomy" id="1316785"/>
    <lineage>
        <taxon>Eukaryota</taxon>
        <taxon>Fungi</taxon>
        <taxon>Dikarya</taxon>
        <taxon>Ascomycota</taxon>
        <taxon>Pezizomycotina</taxon>
        <taxon>Leotiomycetes</taxon>
        <taxon>Helotiales</taxon>
        <taxon>Lachnaceae</taxon>
        <taxon>Lachnellula</taxon>
    </lineage>
</organism>
<dbReference type="AlphaFoldDB" id="A0A8T9B7Q5"/>
<feature type="compositionally biased region" description="Polar residues" evidence="1">
    <location>
        <begin position="280"/>
        <end position="289"/>
    </location>
</feature>
<feature type="region of interest" description="Disordered" evidence="1">
    <location>
        <begin position="275"/>
        <end position="307"/>
    </location>
</feature>
<evidence type="ECO:0000256" key="1">
    <source>
        <dbReference type="SAM" id="MobiDB-lite"/>
    </source>
</evidence>
<keyword evidence="3" id="KW-1185">Reference proteome</keyword>
<comment type="caution">
    <text evidence="2">The sequence shown here is derived from an EMBL/GenBank/DDBJ whole genome shotgun (WGS) entry which is preliminary data.</text>
</comment>